<evidence type="ECO:0000313" key="6">
    <source>
        <dbReference type="Proteomes" id="UP000186351"/>
    </source>
</evidence>
<keyword evidence="3" id="KW-0411">Iron-sulfur</keyword>
<evidence type="ECO:0000313" key="5">
    <source>
        <dbReference type="EMBL" id="ANU63433.1"/>
    </source>
</evidence>
<evidence type="ECO:0000256" key="2">
    <source>
        <dbReference type="ARBA" id="ARBA00023004"/>
    </source>
</evidence>
<gene>
    <name evidence="5" type="ORF">A4V02_06670</name>
</gene>
<sequence length="471" mass="53582">MNKGTDNNISRRTFLRTLGMGAASTALLSCHRNVSDRIGLNDNAESSTSFRAANGPMTMRINPSTGDSVSILGYGFMRLPEITDASGEKIIDQEQVDRLVDHAMKHGINYYDTSPVYCKGNSEHSLGIALSRYPRDSYFIATKMSNFAPKTWPREESIKMYRNSLKELRTDYIDYMLLHAIGQGGMEAWENRYINNGILDFLIGERSAGKIKNLGFSYHGEIEVFDHLLKMHDDEIVKWDFAQIQLNYLDWKHAKQLNTRNTDAEYLYNELHRRGIPAVIMEPLLGGRLASVNDHVMAEFKRRRPDDSVASWAFRFAGTPEGVLTVLSGMTYMEHLQDNLLTYSPLESCTTDELDMLNQAADYLVKFPTVPCTSCQYCMPCPYGIDIPSIFSHYNKCVNEGRVPTSSSDPEYNRLRRAFLIGYDRAVPRLRQANHCIGCRECVKHCPQAINIPGKMQEIDQYVEQLKQDTL</sequence>
<dbReference type="InterPro" id="IPR023210">
    <property type="entry name" value="NADP_OxRdtase_dom"/>
</dbReference>
<accession>A0A1Z2XJ65</accession>
<dbReference type="SUPFAM" id="SSF51430">
    <property type="entry name" value="NAD(P)-linked oxidoreductase"/>
    <property type="match status" value="1"/>
</dbReference>
<dbReference type="GO" id="GO:0046872">
    <property type="term" value="F:metal ion binding"/>
    <property type="evidence" value="ECO:0007669"/>
    <property type="project" value="UniProtKB-KW"/>
</dbReference>
<evidence type="ECO:0000256" key="3">
    <source>
        <dbReference type="ARBA" id="ARBA00023014"/>
    </source>
</evidence>
<dbReference type="STRING" id="1796646.A4V02_06670"/>
<dbReference type="InterPro" id="IPR006311">
    <property type="entry name" value="TAT_signal"/>
</dbReference>
<dbReference type="PROSITE" id="PS51318">
    <property type="entry name" value="TAT"/>
    <property type="match status" value="1"/>
</dbReference>
<evidence type="ECO:0000256" key="1">
    <source>
        <dbReference type="ARBA" id="ARBA00022723"/>
    </source>
</evidence>
<dbReference type="Pfam" id="PF00248">
    <property type="entry name" value="Aldo_ket_red"/>
    <property type="match status" value="1"/>
</dbReference>
<keyword evidence="2" id="KW-0408">Iron</keyword>
<dbReference type="RefSeq" id="WP_068960759.1">
    <property type="nucleotide sequence ID" value="NZ_CAMSDF010000018.1"/>
</dbReference>
<feature type="domain" description="4Fe-4S ferredoxin-type" evidence="4">
    <location>
        <begin position="426"/>
        <end position="455"/>
    </location>
</feature>
<dbReference type="InterPro" id="IPR053135">
    <property type="entry name" value="AKR2_Oxidoreductase"/>
</dbReference>
<dbReference type="PROSITE" id="PS51379">
    <property type="entry name" value="4FE4S_FER_2"/>
    <property type="match status" value="1"/>
</dbReference>
<dbReference type="CDD" id="cd19096">
    <property type="entry name" value="AKR_Fe-S_oxidoreductase"/>
    <property type="match status" value="1"/>
</dbReference>
<dbReference type="OrthoDB" id="9773828at2"/>
<dbReference type="InterPro" id="IPR017900">
    <property type="entry name" value="4Fe4S_Fe_S_CS"/>
</dbReference>
<keyword evidence="6" id="KW-1185">Reference proteome</keyword>
<dbReference type="AlphaFoldDB" id="A0A1B1S9G8"/>
<keyword evidence="1" id="KW-0479">Metal-binding</keyword>
<reference evidence="6" key="1">
    <citation type="submission" date="2016-04" db="EMBL/GenBank/DDBJ databases">
        <title>Complete Genome Sequences of Twelve Strains of a Stable Defined Moderately Diverse Mouse Microbiota 2 (sDMDMm2).</title>
        <authorList>
            <person name="Uchimura Y."/>
            <person name="Wyss M."/>
            <person name="Brugiroux S."/>
            <person name="Limenitakis J.P."/>
            <person name="Stecher B."/>
            <person name="McCoy K.D."/>
            <person name="Macpherson A.J."/>
        </authorList>
    </citation>
    <scope>NUCLEOTIDE SEQUENCE [LARGE SCALE GENOMIC DNA]</scope>
    <source>
        <strain evidence="6">YL27</strain>
    </source>
</reference>
<dbReference type="InterPro" id="IPR017896">
    <property type="entry name" value="4Fe4S_Fe-S-bd"/>
</dbReference>
<accession>A0A1B1S9G8</accession>
<dbReference type="EMBL" id="CP015402">
    <property type="protein sequence ID" value="ANU63433.1"/>
    <property type="molecule type" value="Genomic_DNA"/>
</dbReference>
<organism evidence="5 6">
    <name type="scientific">Muribaculum intestinale</name>
    <dbReference type="NCBI Taxonomy" id="1796646"/>
    <lineage>
        <taxon>Bacteria</taxon>
        <taxon>Pseudomonadati</taxon>
        <taxon>Bacteroidota</taxon>
        <taxon>Bacteroidia</taxon>
        <taxon>Bacteroidales</taxon>
        <taxon>Muribaculaceae</taxon>
        <taxon>Muribaculum</taxon>
    </lineage>
</organism>
<dbReference type="InterPro" id="IPR036812">
    <property type="entry name" value="NAD(P)_OxRdtase_dom_sf"/>
</dbReference>
<dbReference type="KEGG" id="pary:A4V02_06670"/>
<dbReference type="PANTHER" id="PTHR43312:SF2">
    <property type="entry name" value="OXIDOREDUCTASE"/>
    <property type="match status" value="1"/>
</dbReference>
<dbReference type="PROSITE" id="PS00198">
    <property type="entry name" value="4FE4S_FER_1"/>
    <property type="match status" value="1"/>
</dbReference>
<dbReference type="Proteomes" id="UP000186351">
    <property type="component" value="Chromosome"/>
</dbReference>
<dbReference type="GeneID" id="65536535"/>
<protein>
    <submittedName>
        <fullName evidence="5">Aldo/keto reductase</fullName>
    </submittedName>
</protein>
<dbReference type="Pfam" id="PF13187">
    <property type="entry name" value="Fer4_9"/>
    <property type="match status" value="1"/>
</dbReference>
<dbReference type="PROSITE" id="PS51257">
    <property type="entry name" value="PROKAR_LIPOPROTEIN"/>
    <property type="match status" value="1"/>
</dbReference>
<dbReference type="GO" id="GO:0051536">
    <property type="term" value="F:iron-sulfur cluster binding"/>
    <property type="evidence" value="ECO:0007669"/>
    <property type="project" value="UniProtKB-KW"/>
</dbReference>
<proteinExistence type="predicted"/>
<dbReference type="SUPFAM" id="SSF46548">
    <property type="entry name" value="alpha-helical ferredoxin"/>
    <property type="match status" value="1"/>
</dbReference>
<name>A0A1B1S9G8_9BACT</name>
<dbReference type="PANTHER" id="PTHR43312">
    <property type="entry name" value="D-THREO-ALDOSE 1-DEHYDROGENASE"/>
    <property type="match status" value="1"/>
</dbReference>
<dbReference type="Gene3D" id="3.20.20.100">
    <property type="entry name" value="NADP-dependent oxidoreductase domain"/>
    <property type="match status" value="1"/>
</dbReference>
<evidence type="ECO:0000259" key="4">
    <source>
        <dbReference type="PROSITE" id="PS51379"/>
    </source>
</evidence>